<feature type="transmembrane region" description="Helical" evidence="6">
    <location>
        <begin position="107"/>
        <end position="129"/>
    </location>
</feature>
<dbReference type="STRING" id="593117.TGAM_0405"/>
<dbReference type="HOGENOM" id="CLU_030866_1_0_2"/>
<dbReference type="EMBL" id="CP001398">
    <property type="protein sequence ID" value="ACS32907.1"/>
    <property type="molecule type" value="Genomic_DNA"/>
</dbReference>
<evidence type="ECO:0000256" key="2">
    <source>
        <dbReference type="ARBA" id="ARBA00022475"/>
    </source>
</evidence>
<evidence type="ECO:0000256" key="5">
    <source>
        <dbReference type="ARBA" id="ARBA00023136"/>
    </source>
</evidence>
<keyword evidence="3 6" id="KW-0812">Transmembrane</keyword>
<dbReference type="PaxDb" id="593117-TGAM_0405"/>
<accession>C5A3U5</accession>
<dbReference type="KEGG" id="tga:TGAM_0405"/>
<dbReference type="PANTHER" id="PTHR30250:SF11">
    <property type="entry name" value="O-ANTIGEN TRANSPORTER-RELATED"/>
    <property type="match status" value="1"/>
</dbReference>
<dbReference type="GO" id="GO:0005886">
    <property type="term" value="C:plasma membrane"/>
    <property type="evidence" value="ECO:0007669"/>
    <property type="project" value="UniProtKB-SubCell"/>
</dbReference>
<dbReference type="AlphaFoldDB" id="C5A3U5"/>
<protein>
    <submittedName>
        <fullName evidence="7">Permease, putative, MatE related</fullName>
    </submittedName>
</protein>
<evidence type="ECO:0000256" key="6">
    <source>
        <dbReference type="SAM" id="Phobius"/>
    </source>
</evidence>
<feature type="transmembrane region" description="Helical" evidence="6">
    <location>
        <begin position="75"/>
        <end position="95"/>
    </location>
</feature>
<dbReference type="PATRIC" id="fig|593117.10.peg.401"/>
<feature type="transmembrane region" description="Helical" evidence="6">
    <location>
        <begin position="268"/>
        <end position="285"/>
    </location>
</feature>
<feature type="transmembrane region" description="Helical" evidence="6">
    <location>
        <begin position="12"/>
        <end position="29"/>
    </location>
</feature>
<keyword evidence="8" id="KW-1185">Reference proteome</keyword>
<dbReference type="PANTHER" id="PTHR30250">
    <property type="entry name" value="PST FAMILY PREDICTED COLANIC ACID TRANSPORTER"/>
    <property type="match status" value="1"/>
</dbReference>
<evidence type="ECO:0000313" key="8">
    <source>
        <dbReference type="Proteomes" id="UP000001488"/>
    </source>
</evidence>
<evidence type="ECO:0000313" key="7">
    <source>
        <dbReference type="EMBL" id="ACS32907.1"/>
    </source>
</evidence>
<reference evidence="7 8" key="1">
    <citation type="journal article" date="2007" name="Genome Biol.">
        <title>Genome analysis and genome-wide proteomics of Thermococcus gammatolerans, the most radioresistant organism known amongst the Archaea.</title>
        <authorList>
            <person name="Zivanovic Y."/>
            <person name="Armengaud J."/>
            <person name="Lagorce A."/>
            <person name="Leplat C."/>
            <person name="Guerin P."/>
            <person name="Dutertre M."/>
            <person name="Anthouard V."/>
            <person name="Forterre P."/>
            <person name="Wincker P."/>
            <person name="Confalonieri F."/>
        </authorList>
    </citation>
    <scope>NUCLEOTIDE SEQUENCE [LARGE SCALE GENOMIC DNA]</scope>
    <source>
        <strain evidence="8">DSM 15229 / JCM 11827 / EJ3</strain>
    </source>
</reference>
<dbReference type="InterPro" id="IPR050833">
    <property type="entry name" value="Poly_Biosynth_Transport"/>
</dbReference>
<feature type="transmembrane region" description="Helical" evidence="6">
    <location>
        <begin position="202"/>
        <end position="221"/>
    </location>
</feature>
<proteinExistence type="predicted"/>
<feature type="transmembrane region" description="Helical" evidence="6">
    <location>
        <begin position="357"/>
        <end position="375"/>
    </location>
</feature>
<feature type="transmembrane region" description="Helical" evidence="6">
    <location>
        <begin position="160"/>
        <end position="181"/>
    </location>
</feature>
<evidence type="ECO:0000256" key="4">
    <source>
        <dbReference type="ARBA" id="ARBA00022989"/>
    </source>
</evidence>
<feature type="transmembrane region" description="Helical" evidence="6">
    <location>
        <begin position="41"/>
        <end position="63"/>
    </location>
</feature>
<feature type="transmembrane region" description="Helical" evidence="6">
    <location>
        <begin position="233"/>
        <end position="256"/>
    </location>
</feature>
<sequence>MRALLRSTTDLTLGTIIMALSGLLFWLFAARLYPPDEIGTASALVSFMNLVFALSTLGLNIGLVRFHRIYGKGAAGTTVTAMVLLSTGFTTAYVLMNPGKVFERPGLIVGAYLLGLFGALYNALGFISIPLCRTEVYVKMSTLYGLRVVFLPIFRGLKASGMILATSLGLAIASALGLTEFREQVSFTIDVEFIKESLALSLSNYLGSIVNVLPLYLMPTIVLVELGKARTGYYYIGFTIGNLMMTPIVALSTILIRDGEKALFRKSLALVLSYWVLAVVGIFWLGKPILEIFGGDYLAALPMLKMIALGLGPFGLVYIGISGLTVKGAAGRILAINLVRGLSFLILGYFLLTRQGITGIGVAWALAHLLAALLLDPKTF</sequence>
<gene>
    <name evidence="7" type="ordered locus">TGAM_0405</name>
</gene>
<keyword evidence="2" id="KW-1003">Cell membrane</keyword>
<evidence type="ECO:0000256" key="3">
    <source>
        <dbReference type="ARBA" id="ARBA00022692"/>
    </source>
</evidence>
<dbReference type="eggNOG" id="arCOG02213">
    <property type="taxonomic scope" value="Archaea"/>
</dbReference>
<comment type="subcellular location">
    <subcellularLocation>
        <location evidence="1">Cell membrane</location>
        <topology evidence="1">Multi-pass membrane protein</topology>
    </subcellularLocation>
</comment>
<evidence type="ECO:0000256" key="1">
    <source>
        <dbReference type="ARBA" id="ARBA00004651"/>
    </source>
</evidence>
<organism evidence="7 8">
    <name type="scientific">Thermococcus gammatolerans (strain DSM 15229 / JCM 11827 / EJ3)</name>
    <dbReference type="NCBI Taxonomy" id="593117"/>
    <lineage>
        <taxon>Archaea</taxon>
        <taxon>Methanobacteriati</taxon>
        <taxon>Methanobacteriota</taxon>
        <taxon>Thermococci</taxon>
        <taxon>Thermococcales</taxon>
        <taxon>Thermococcaceae</taxon>
        <taxon>Thermococcus</taxon>
    </lineage>
</organism>
<dbReference type="Proteomes" id="UP000001488">
    <property type="component" value="Chromosome"/>
</dbReference>
<feature type="transmembrane region" description="Helical" evidence="6">
    <location>
        <begin position="136"/>
        <end position="154"/>
    </location>
</feature>
<feature type="transmembrane region" description="Helical" evidence="6">
    <location>
        <begin position="297"/>
        <end position="321"/>
    </location>
</feature>
<name>C5A3U5_THEGJ</name>
<keyword evidence="4 6" id="KW-1133">Transmembrane helix</keyword>
<keyword evidence="5 6" id="KW-0472">Membrane</keyword>
<feature type="transmembrane region" description="Helical" evidence="6">
    <location>
        <begin position="333"/>
        <end position="351"/>
    </location>
</feature>